<proteinExistence type="predicted"/>
<dbReference type="Proteomes" id="UP000282957">
    <property type="component" value="Unassembled WGS sequence"/>
</dbReference>
<gene>
    <name evidence="1" type="ORF">EOD42_05825</name>
</gene>
<comment type="caution">
    <text evidence="1">The sequence shown here is derived from an EMBL/GenBank/DDBJ whole genome shotgun (WGS) entry which is preliminary data.</text>
</comment>
<name>A0A437MPN1_9PROT</name>
<dbReference type="AlphaFoldDB" id="A0A437MPN1"/>
<protein>
    <submittedName>
        <fullName evidence="1">Uncharacterized protein</fullName>
    </submittedName>
</protein>
<reference evidence="1 2" key="1">
    <citation type="submission" date="2019-01" db="EMBL/GenBank/DDBJ databases">
        <authorList>
            <person name="Chen W.-M."/>
        </authorList>
    </citation>
    <scope>NUCLEOTIDE SEQUENCE [LARGE SCALE GENOMIC DNA]</scope>
    <source>
        <strain evidence="1 2">CCP-6</strain>
    </source>
</reference>
<dbReference type="EMBL" id="SACL01000001">
    <property type="protein sequence ID" value="RVT99596.1"/>
    <property type="molecule type" value="Genomic_DNA"/>
</dbReference>
<organism evidence="1 2">
    <name type="scientific">Rhodovarius crocodyli</name>
    <dbReference type="NCBI Taxonomy" id="1979269"/>
    <lineage>
        <taxon>Bacteria</taxon>
        <taxon>Pseudomonadati</taxon>
        <taxon>Pseudomonadota</taxon>
        <taxon>Alphaproteobacteria</taxon>
        <taxon>Acetobacterales</taxon>
        <taxon>Roseomonadaceae</taxon>
        <taxon>Rhodovarius</taxon>
    </lineage>
</organism>
<dbReference type="RefSeq" id="WP_127786491.1">
    <property type="nucleotide sequence ID" value="NZ_SACL01000001.1"/>
</dbReference>
<accession>A0A437MPN1</accession>
<evidence type="ECO:0000313" key="2">
    <source>
        <dbReference type="Proteomes" id="UP000282957"/>
    </source>
</evidence>
<keyword evidence="2" id="KW-1185">Reference proteome</keyword>
<evidence type="ECO:0000313" key="1">
    <source>
        <dbReference type="EMBL" id="RVT99596.1"/>
    </source>
</evidence>
<sequence length="138" mass="14973">MRDNHSHYRSLNIIVTNPCAERTQASARQMEVSTDDYVAALLRTGEFGQSAMARPEVPMSEMQLLLPSYLITGNAIAGLPAHTATSVAHVLEEAPDLTAGGPAKESTRSDWKTSIRLMLAVIEREMSLRAAYDGAKTA</sequence>